<protein>
    <recommendedName>
        <fullName evidence="1">Cyclic nucleotide-binding domain-containing protein</fullName>
    </recommendedName>
</protein>
<proteinExistence type="predicted"/>
<dbReference type="InterPro" id="IPR014710">
    <property type="entry name" value="RmlC-like_jellyroll"/>
</dbReference>
<dbReference type="InterPro" id="IPR000595">
    <property type="entry name" value="cNMP-bd_dom"/>
</dbReference>
<comment type="caution">
    <text evidence="2">The sequence shown here is derived from an EMBL/GenBank/DDBJ whole genome shotgun (WGS) entry which is preliminary data.</text>
</comment>
<dbReference type="EMBL" id="JAPFFF010000001">
    <property type="protein sequence ID" value="KAK8900394.1"/>
    <property type="molecule type" value="Genomic_DNA"/>
</dbReference>
<feature type="domain" description="Cyclic nucleotide-binding" evidence="1">
    <location>
        <begin position="58"/>
        <end position="177"/>
    </location>
</feature>
<dbReference type="PANTHER" id="PTHR23011">
    <property type="entry name" value="CYCLIC NUCLEOTIDE-BINDING DOMAIN CONTAINING PROTEIN"/>
    <property type="match status" value="1"/>
</dbReference>
<gene>
    <name evidence="2" type="ORF">M9Y10_002721</name>
</gene>
<evidence type="ECO:0000313" key="2">
    <source>
        <dbReference type="EMBL" id="KAK8900394.1"/>
    </source>
</evidence>
<dbReference type="Proteomes" id="UP001470230">
    <property type="component" value="Unassembled WGS sequence"/>
</dbReference>
<sequence length="425" mass="49108">MKVPRAKVNLVLSKACRPPPIKPPPYDDVIQALQINPSKRTQDQIQTIFRYLLLNKKLLTLLEYPERVEEASKSAQLIRLKKGEVLFFEGDDPDGWYMVLQGSADVIIRLFLVAEDCLFEAEEHESIEYAYLMDLMDIDVSVDKLKKATEITAGYIFGQQSYLLERRRSATIVGSSETSDIIKFPPDIFQKTSSLILARNIFNEHKELAKKCFPRLKEEQLILISSLADIIDLPMGKSLKSNSSFGNYLYIVKKGTLARYRVVDFTNLSFRKIDAPFERLELHFPDGFRPVHTDDIEPGSLLQDPSINDLCDQPFNFKATTDVELVAFNLDYFRIIAGSFEVQQIKQELTSSLTDEDVIRIWVNDEKKKLWINFKNREMKESHREIKSNLLFKRSQVVLRVPKIPKSIKSYKYKKIIPYAPKTLL</sequence>
<dbReference type="InterPro" id="IPR018490">
    <property type="entry name" value="cNMP-bd_dom_sf"/>
</dbReference>
<organism evidence="2 3">
    <name type="scientific">Tritrichomonas musculus</name>
    <dbReference type="NCBI Taxonomy" id="1915356"/>
    <lineage>
        <taxon>Eukaryota</taxon>
        <taxon>Metamonada</taxon>
        <taxon>Parabasalia</taxon>
        <taxon>Tritrichomonadida</taxon>
        <taxon>Tritrichomonadidae</taxon>
        <taxon>Tritrichomonas</taxon>
    </lineage>
</organism>
<evidence type="ECO:0000259" key="1">
    <source>
        <dbReference type="PROSITE" id="PS50042"/>
    </source>
</evidence>
<accession>A0ABR2LAR7</accession>
<evidence type="ECO:0000313" key="3">
    <source>
        <dbReference type="Proteomes" id="UP001470230"/>
    </source>
</evidence>
<dbReference type="SUPFAM" id="SSF51206">
    <property type="entry name" value="cAMP-binding domain-like"/>
    <property type="match status" value="2"/>
</dbReference>
<dbReference type="PANTHER" id="PTHR23011:SF28">
    <property type="entry name" value="CYCLIC NUCLEOTIDE-BINDING DOMAIN CONTAINING PROTEIN"/>
    <property type="match status" value="1"/>
</dbReference>
<dbReference type="PROSITE" id="PS50042">
    <property type="entry name" value="CNMP_BINDING_3"/>
    <property type="match status" value="1"/>
</dbReference>
<dbReference type="CDD" id="cd00038">
    <property type="entry name" value="CAP_ED"/>
    <property type="match status" value="1"/>
</dbReference>
<name>A0ABR2LAR7_9EUKA</name>
<reference evidence="2 3" key="1">
    <citation type="submission" date="2024-04" db="EMBL/GenBank/DDBJ databases">
        <title>Tritrichomonas musculus Genome.</title>
        <authorList>
            <person name="Alves-Ferreira E."/>
            <person name="Grigg M."/>
            <person name="Lorenzi H."/>
            <person name="Galac M."/>
        </authorList>
    </citation>
    <scope>NUCLEOTIDE SEQUENCE [LARGE SCALE GENOMIC DNA]</scope>
    <source>
        <strain evidence="2 3">EAF2021</strain>
    </source>
</reference>
<dbReference type="Gene3D" id="2.60.120.10">
    <property type="entry name" value="Jelly Rolls"/>
    <property type="match status" value="1"/>
</dbReference>
<keyword evidence="3" id="KW-1185">Reference proteome</keyword>